<dbReference type="Proteomes" id="UP000620559">
    <property type="component" value="Unassembled WGS sequence"/>
</dbReference>
<dbReference type="EC" id="4.3.2.7" evidence="1"/>
<dbReference type="GO" id="GO:0005737">
    <property type="term" value="C:cytoplasm"/>
    <property type="evidence" value="ECO:0007669"/>
    <property type="project" value="TreeGrafter"/>
</dbReference>
<gene>
    <name evidence="3" type="ORF">IQ247_17555</name>
</gene>
<dbReference type="InterPro" id="IPR006840">
    <property type="entry name" value="ChaC"/>
</dbReference>
<keyword evidence="2" id="KW-0456">Lyase</keyword>
<proteinExistence type="predicted"/>
<evidence type="ECO:0000256" key="1">
    <source>
        <dbReference type="ARBA" id="ARBA00012344"/>
    </source>
</evidence>
<dbReference type="Gene3D" id="3.10.490.10">
    <property type="entry name" value="Gamma-glutamyl cyclotransferase-like"/>
    <property type="match status" value="1"/>
</dbReference>
<organism evidence="3 4">
    <name type="scientific">Plectonema cf. radiosum LEGE 06105</name>
    <dbReference type="NCBI Taxonomy" id="945769"/>
    <lineage>
        <taxon>Bacteria</taxon>
        <taxon>Bacillati</taxon>
        <taxon>Cyanobacteriota</taxon>
        <taxon>Cyanophyceae</taxon>
        <taxon>Oscillatoriophycideae</taxon>
        <taxon>Oscillatoriales</taxon>
        <taxon>Microcoleaceae</taxon>
        <taxon>Plectonema</taxon>
    </lineage>
</organism>
<dbReference type="PANTHER" id="PTHR12192">
    <property type="entry name" value="CATION TRANSPORT PROTEIN CHAC-RELATED"/>
    <property type="match status" value="1"/>
</dbReference>
<reference evidence="3" key="1">
    <citation type="submission" date="2020-10" db="EMBL/GenBank/DDBJ databases">
        <authorList>
            <person name="Castelo-Branco R."/>
            <person name="Eusebio N."/>
            <person name="Adriana R."/>
            <person name="Vieira A."/>
            <person name="Brugerolle De Fraissinette N."/>
            <person name="Rezende De Castro R."/>
            <person name="Schneider M.P."/>
            <person name="Vasconcelos V."/>
            <person name="Leao P.N."/>
        </authorList>
    </citation>
    <scope>NUCLEOTIDE SEQUENCE</scope>
    <source>
        <strain evidence="3">LEGE 06105</strain>
    </source>
</reference>
<dbReference type="SUPFAM" id="SSF110857">
    <property type="entry name" value="Gamma-glutamyl cyclotransferase-like"/>
    <property type="match status" value="1"/>
</dbReference>
<name>A0A8J7FIP0_9CYAN</name>
<sequence length="221" mass="24858">MSLTRADLESSRLHNMILQSGLGMQLLSESQLQESIRVTLKSHKADTDVWLFAYGSLIWNPIFKYTERLVGTVYGWHRRFCLRALVGRGTPDNPGLVLGLDCGGSCRGVVYRIPAAEIHSELLLLWRREMVIGSYIPRWVKVLSGTNEIMAIAFIINRHHPDYAGKMCFESTVNTIATAKGELGSSAEYLMQTVEGLKTVGIEDKHLLQLHSSVLEQQNNW</sequence>
<dbReference type="AlphaFoldDB" id="A0A8J7FIP0"/>
<dbReference type="PANTHER" id="PTHR12192:SF2">
    <property type="entry name" value="GLUTATHIONE-SPECIFIC GAMMA-GLUTAMYLCYCLOTRANSFERASE 2"/>
    <property type="match status" value="1"/>
</dbReference>
<evidence type="ECO:0000313" key="4">
    <source>
        <dbReference type="Proteomes" id="UP000620559"/>
    </source>
</evidence>
<dbReference type="GO" id="GO:0006751">
    <property type="term" value="P:glutathione catabolic process"/>
    <property type="evidence" value="ECO:0007669"/>
    <property type="project" value="InterPro"/>
</dbReference>
<evidence type="ECO:0000256" key="2">
    <source>
        <dbReference type="ARBA" id="ARBA00023239"/>
    </source>
</evidence>
<dbReference type="EMBL" id="JADEWL010000060">
    <property type="protein sequence ID" value="MBE9214451.1"/>
    <property type="molecule type" value="Genomic_DNA"/>
</dbReference>
<dbReference type="RefSeq" id="WP_193922267.1">
    <property type="nucleotide sequence ID" value="NZ_JADEWL010000060.1"/>
</dbReference>
<evidence type="ECO:0000313" key="3">
    <source>
        <dbReference type="EMBL" id="MBE9214451.1"/>
    </source>
</evidence>
<dbReference type="CDD" id="cd06661">
    <property type="entry name" value="GGCT_like"/>
    <property type="match status" value="1"/>
</dbReference>
<comment type="caution">
    <text evidence="3">The sequence shown here is derived from an EMBL/GenBank/DDBJ whole genome shotgun (WGS) entry which is preliminary data.</text>
</comment>
<dbReference type="GO" id="GO:0061928">
    <property type="term" value="F:glutathione specific gamma-glutamylcyclotransferase activity"/>
    <property type="evidence" value="ECO:0007669"/>
    <property type="project" value="UniProtKB-EC"/>
</dbReference>
<keyword evidence="4" id="KW-1185">Reference proteome</keyword>
<accession>A0A8J7FIP0</accession>
<dbReference type="Pfam" id="PF04752">
    <property type="entry name" value="ChaC"/>
    <property type="match status" value="1"/>
</dbReference>
<dbReference type="InterPro" id="IPR036568">
    <property type="entry name" value="GGCT-like_sf"/>
</dbReference>
<protein>
    <recommendedName>
        <fullName evidence="1">glutathione-specific gamma-glutamylcyclotransferase</fullName>
        <ecNumber evidence="1">4.3.2.7</ecNumber>
    </recommendedName>
</protein>
<dbReference type="InterPro" id="IPR013024">
    <property type="entry name" value="GGCT-like"/>
</dbReference>